<dbReference type="GO" id="GO:0022857">
    <property type="term" value="F:transmembrane transporter activity"/>
    <property type="evidence" value="ECO:0007669"/>
    <property type="project" value="InterPro"/>
</dbReference>
<name>A0A5M6BTX0_9TREE</name>
<evidence type="ECO:0000256" key="4">
    <source>
        <dbReference type="ARBA" id="ARBA00022989"/>
    </source>
</evidence>
<dbReference type="SUPFAM" id="SSF103473">
    <property type="entry name" value="MFS general substrate transporter"/>
    <property type="match status" value="1"/>
</dbReference>
<dbReference type="PANTHER" id="PTHR43791:SF7">
    <property type="entry name" value="MAJOR FACILITATOR SUPERFAMILY (MFS) PROFILE DOMAIN-CONTAINING PROTEIN"/>
    <property type="match status" value="1"/>
</dbReference>
<evidence type="ECO:0000256" key="3">
    <source>
        <dbReference type="ARBA" id="ARBA00022692"/>
    </source>
</evidence>
<dbReference type="PANTHER" id="PTHR43791">
    <property type="entry name" value="PERMEASE-RELATED"/>
    <property type="match status" value="1"/>
</dbReference>
<evidence type="ECO:0000256" key="2">
    <source>
        <dbReference type="ARBA" id="ARBA00022448"/>
    </source>
</evidence>
<evidence type="ECO:0000256" key="1">
    <source>
        <dbReference type="ARBA" id="ARBA00004141"/>
    </source>
</evidence>
<gene>
    <name evidence="6" type="ORF">CI109_101360</name>
</gene>
<keyword evidence="2" id="KW-0813">Transport</keyword>
<protein>
    <submittedName>
        <fullName evidence="6">Uncharacterized protein</fullName>
    </submittedName>
</protein>
<dbReference type="AlphaFoldDB" id="A0A5M6BTX0"/>
<keyword evidence="7" id="KW-1185">Reference proteome</keyword>
<reference evidence="6" key="1">
    <citation type="submission" date="2017-08" db="EMBL/GenBank/DDBJ databases">
        <authorList>
            <person name="Cuomo C."/>
            <person name="Billmyre B."/>
            <person name="Heitman J."/>
        </authorList>
    </citation>
    <scope>NUCLEOTIDE SEQUENCE</scope>
    <source>
        <strain evidence="6">CBS 12478</strain>
    </source>
</reference>
<comment type="subcellular location">
    <subcellularLocation>
        <location evidence="1">Membrane</location>
        <topology evidence="1">Multi-pass membrane protein</topology>
    </subcellularLocation>
</comment>
<dbReference type="GO" id="GO:0016020">
    <property type="term" value="C:membrane"/>
    <property type="evidence" value="ECO:0007669"/>
    <property type="project" value="UniProtKB-SubCell"/>
</dbReference>
<dbReference type="GeneID" id="43590557"/>
<dbReference type="InterPro" id="IPR011701">
    <property type="entry name" value="MFS"/>
</dbReference>
<keyword evidence="4" id="KW-1133">Transmembrane helix</keyword>
<dbReference type="InterPro" id="IPR036259">
    <property type="entry name" value="MFS_trans_sf"/>
</dbReference>
<evidence type="ECO:0000313" key="7">
    <source>
        <dbReference type="Proteomes" id="UP000322225"/>
    </source>
</evidence>
<proteinExistence type="predicted"/>
<dbReference type="KEGG" id="ksn:43590557"/>
<dbReference type="OrthoDB" id="6730379at2759"/>
<sequence>MSAAPVLDKHASAEHHVDDEKDAAIVNEADVDPDVIDIVHAAEGQYTEAQYNKLLRKIDWTLLPLMWLTYGLQQADKTATSTQATFGLRKDTHLVGQQYSWLSTIFYLTYLVGEFPGNYVLHRFHVGRTLAGFMFSWGVIVLCIAFCKNFTQLAVLRALQGIAECTISPAFLIITGSWYRSNEHAHRSIIWGTANAGFGTISSLISYGVGHAAQKSGDINAAWKYISYYLGGLTILVSIPVFFILGTPREAIWLSAEEKRMAIARVLVNQTGSDREKRGHINWTHVREVFIDPQTYFLFFAVFIGSLPNGGVTTYINLVYTSFGFTSLESLLEGTLPHDVLSTIWFIFVGLVTLKRKGLRFYFMTFSLVPGFVGLLVMGLLPMDHKYLWVKWGMFLMSVTANITGLMLWTFVPSNVAGHTKRTVTQTILFAAYCSGNAVGAQIFQASDAPLYHRALTVCATMYAVEFVLLFCWRFYYVWQNNRRDKLVAAMGLTKEESEHQGRILAEDDVSDWSNVHFRYTT</sequence>
<organism evidence="6 7">
    <name type="scientific">Kwoniella shandongensis</name>
    <dbReference type="NCBI Taxonomy" id="1734106"/>
    <lineage>
        <taxon>Eukaryota</taxon>
        <taxon>Fungi</taxon>
        <taxon>Dikarya</taxon>
        <taxon>Basidiomycota</taxon>
        <taxon>Agaricomycotina</taxon>
        <taxon>Tremellomycetes</taxon>
        <taxon>Tremellales</taxon>
        <taxon>Cryptococcaceae</taxon>
        <taxon>Kwoniella</taxon>
    </lineage>
</organism>
<accession>A0A5M6BTX0</accession>
<dbReference type="Pfam" id="PF07690">
    <property type="entry name" value="MFS_1"/>
    <property type="match status" value="1"/>
</dbReference>
<reference evidence="6" key="2">
    <citation type="submission" date="2024-01" db="EMBL/GenBank/DDBJ databases">
        <title>Comparative genomics of Cryptococcus and Kwoniella reveals pathogenesis evolution and contrasting modes of karyotype evolution via chromosome fusion or intercentromeric recombination.</title>
        <authorList>
            <person name="Coelho M.A."/>
            <person name="David-Palma M."/>
            <person name="Shea T."/>
            <person name="Bowers K."/>
            <person name="McGinley-Smith S."/>
            <person name="Mohammad A.W."/>
            <person name="Gnirke A."/>
            <person name="Yurkov A.M."/>
            <person name="Nowrousian M."/>
            <person name="Sun S."/>
            <person name="Cuomo C.A."/>
            <person name="Heitman J."/>
        </authorList>
    </citation>
    <scope>NUCLEOTIDE SEQUENCE</scope>
    <source>
        <strain evidence="6">CBS 12478</strain>
    </source>
</reference>
<dbReference type="EMBL" id="CP144052">
    <property type="protein sequence ID" value="WWD16928.1"/>
    <property type="molecule type" value="Genomic_DNA"/>
</dbReference>
<evidence type="ECO:0000313" key="6">
    <source>
        <dbReference type="EMBL" id="WWD16928.1"/>
    </source>
</evidence>
<keyword evidence="5" id="KW-0472">Membrane</keyword>
<dbReference type="Gene3D" id="1.20.1250.20">
    <property type="entry name" value="MFS general substrate transporter like domains"/>
    <property type="match status" value="1"/>
</dbReference>
<dbReference type="RefSeq" id="XP_031859234.1">
    <property type="nucleotide sequence ID" value="XM_032006399.1"/>
</dbReference>
<evidence type="ECO:0000256" key="5">
    <source>
        <dbReference type="ARBA" id="ARBA00023136"/>
    </source>
</evidence>
<dbReference type="Proteomes" id="UP000322225">
    <property type="component" value="Chromosome 2"/>
</dbReference>
<keyword evidence="3" id="KW-0812">Transmembrane</keyword>